<accession>A0A7H1MYC1</accession>
<dbReference type="RefSeq" id="WP_190261894.1">
    <property type="nucleotide sequence ID" value="NZ_CP053923.1"/>
</dbReference>
<dbReference type="EMBL" id="CP053923">
    <property type="protein sequence ID" value="QNT68457.1"/>
    <property type="molecule type" value="Genomic_DNA"/>
</dbReference>
<keyword evidence="3" id="KW-1185">Reference proteome</keyword>
<evidence type="ECO:0000313" key="2">
    <source>
        <dbReference type="EMBL" id="QNT68457.1"/>
    </source>
</evidence>
<gene>
    <name evidence="2" type="ORF">HQ394_02625</name>
</gene>
<dbReference type="Proteomes" id="UP000516369">
    <property type="component" value="Chromosome"/>
</dbReference>
<evidence type="ECO:0008006" key="4">
    <source>
        <dbReference type="Google" id="ProtNLM"/>
    </source>
</evidence>
<evidence type="ECO:0000313" key="3">
    <source>
        <dbReference type="Proteomes" id="UP000516369"/>
    </source>
</evidence>
<dbReference type="Pfam" id="PF10741">
    <property type="entry name" value="T2SSM_b"/>
    <property type="match status" value="1"/>
</dbReference>
<reference evidence="2 3" key="1">
    <citation type="submission" date="2020-05" db="EMBL/GenBank/DDBJ databases">
        <title>Complete closed genome sequence of Defluviicoccus vanus.</title>
        <authorList>
            <person name="Bessarab I."/>
            <person name="Arumugam K."/>
            <person name="Maszenan A.M."/>
            <person name="Seviour R.J."/>
            <person name="Williams R.B."/>
        </authorList>
    </citation>
    <scope>NUCLEOTIDE SEQUENCE [LARGE SCALE GENOMIC DNA]</scope>
    <source>
        <strain evidence="2 3">Ben 114</strain>
    </source>
</reference>
<dbReference type="AlphaFoldDB" id="A0A7H1MYC1"/>
<keyword evidence="1" id="KW-0175">Coiled coil</keyword>
<protein>
    <recommendedName>
        <fullName evidence="4">General secretion pathway protein GspM</fullName>
    </recommendedName>
</protein>
<dbReference type="KEGG" id="dvn:HQ394_02625"/>
<sequence length="202" mass="22000">MIQLSPPASRLVAVGLLLALIGAVYSFGIAPIWRAYAENKETISEQQELLRRYQRLAADAADLSQRLTVLRSKPMSGEGYLQGDNETLVAARLQSRIRDVVQTSGGRLTTTQVLAGIDDDGFRRIGVRVTMTADTAELQKVLFRLEGDRPYLFLDNVDVSGEQSRGRDGRDSALTISFDAYGFMRADTKSAGEAGARASGVN</sequence>
<dbReference type="NCBIfam" id="NF040576">
    <property type="entry name" value="T2SS_GspM_XpsM"/>
    <property type="match status" value="1"/>
</dbReference>
<dbReference type="InterPro" id="IPR034756">
    <property type="entry name" value="T2SSM_b"/>
</dbReference>
<proteinExistence type="predicted"/>
<evidence type="ECO:0000256" key="1">
    <source>
        <dbReference type="SAM" id="Coils"/>
    </source>
</evidence>
<feature type="coiled-coil region" evidence="1">
    <location>
        <begin position="36"/>
        <end position="73"/>
    </location>
</feature>
<organism evidence="2 3">
    <name type="scientific">Defluviicoccus vanus</name>
    <dbReference type="NCBI Taxonomy" id="111831"/>
    <lineage>
        <taxon>Bacteria</taxon>
        <taxon>Pseudomonadati</taxon>
        <taxon>Pseudomonadota</taxon>
        <taxon>Alphaproteobacteria</taxon>
        <taxon>Rhodospirillales</taxon>
        <taxon>Rhodospirillaceae</taxon>
        <taxon>Defluviicoccus</taxon>
    </lineage>
</organism>
<name>A0A7H1MYC1_9PROT</name>